<evidence type="ECO:0000313" key="3">
    <source>
        <dbReference type="WBParaSite" id="MBELARI_LOCUS14550"/>
    </source>
</evidence>
<feature type="transmembrane region" description="Helical" evidence="1">
    <location>
        <begin position="192"/>
        <end position="216"/>
    </location>
</feature>
<dbReference type="AlphaFoldDB" id="A0AAF3EKK0"/>
<evidence type="ECO:0000256" key="1">
    <source>
        <dbReference type="SAM" id="Phobius"/>
    </source>
</evidence>
<keyword evidence="1" id="KW-0472">Membrane</keyword>
<keyword evidence="1" id="KW-0812">Transmembrane</keyword>
<keyword evidence="1" id="KW-1133">Transmembrane helix</keyword>
<name>A0AAF3EKK0_9BILA</name>
<dbReference type="Proteomes" id="UP000887575">
    <property type="component" value="Unassembled WGS sequence"/>
</dbReference>
<protein>
    <submittedName>
        <fullName evidence="3">Uncharacterized protein</fullName>
    </submittedName>
</protein>
<accession>A0AAF3EKK0</accession>
<keyword evidence="2" id="KW-1185">Reference proteome</keyword>
<evidence type="ECO:0000313" key="2">
    <source>
        <dbReference type="Proteomes" id="UP000887575"/>
    </source>
</evidence>
<feature type="transmembrane region" description="Helical" evidence="1">
    <location>
        <begin position="7"/>
        <end position="28"/>
    </location>
</feature>
<sequence>MSLPELVLVIVILIGLTALYIGVMQFYYIDFVLPTDPLGISDDLYYELSAIISTSTTTVLLLSLVSTPIACLCSATNNRLALPIRLLITAENANKLVYAIFYAAQLFCGSVDAWGPGPTGRCSDEITGTFYDGYFLLSGTYKLMDIAQYCQMLVSLSRFLAVSFDGQYFGYTLKWPLVQMRRAGHSPSRAESLLMIQMVTNSSFILTNTIVVYFLQKIISLYFDWKIYYTYSNFQQQFLAAFLFNLMASVICILFLVKRKEKTSQKTTIVTVVSSSFTQER</sequence>
<organism evidence="2 3">
    <name type="scientific">Mesorhabditis belari</name>
    <dbReference type="NCBI Taxonomy" id="2138241"/>
    <lineage>
        <taxon>Eukaryota</taxon>
        <taxon>Metazoa</taxon>
        <taxon>Ecdysozoa</taxon>
        <taxon>Nematoda</taxon>
        <taxon>Chromadorea</taxon>
        <taxon>Rhabditida</taxon>
        <taxon>Rhabditina</taxon>
        <taxon>Rhabditomorpha</taxon>
        <taxon>Rhabditoidea</taxon>
        <taxon>Rhabditidae</taxon>
        <taxon>Mesorhabditinae</taxon>
        <taxon>Mesorhabditis</taxon>
    </lineage>
</organism>
<feature type="transmembrane region" description="Helical" evidence="1">
    <location>
        <begin position="236"/>
        <end position="257"/>
    </location>
</feature>
<feature type="transmembrane region" description="Helical" evidence="1">
    <location>
        <begin position="48"/>
        <end position="75"/>
    </location>
</feature>
<dbReference type="WBParaSite" id="MBELARI_LOCUS14550">
    <property type="protein sequence ID" value="MBELARI_LOCUS14550"/>
    <property type="gene ID" value="MBELARI_LOCUS14550"/>
</dbReference>
<proteinExistence type="predicted"/>
<reference evidence="3" key="1">
    <citation type="submission" date="2024-02" db="UniProtKB">
        <authorList>
            <consortium name="WormBaseParasite"/>
        </authorList>
    </citation>
    <scope>IDENTIFICATION</scope>
</reference>